<evidence type="ECO:0000313" key="2">
    <source>
        <dbReference type="EMBL" id="MXQ09728.1"/>
    </source>
</evidence>
<reference evidence="2 3" key="1">
    <citation type="submission" date="2019-12" db="EMBL/GenBank/DDBJ databases">
        <authorList>
            <person name="Lee S.D."/>
        </authorList>
    </citation>
    <scope>NUCLEOTIDE SEQUENCE [LARGE SCALE GENOMIC DNA]</scope>
    <source>
        <strain evidence="2 3">GH1-50</strain>
    </source>
</reference>
<sequence>MRNAAAALAIAMTATGAAADDCPSFGLEPGYLTDFFCNALTDIQPPRTRAVGDRAGIGTGPDAEIAPDWLDLPLVDEAWRSDPAKTLLLIERIRAAGGRPLK</sequence>
<name>A0A7C9IIF4_9RHOB</name>
<keyword evidence="1" id="KW-0732">Signal</keyword>
<comment type="caution">
    <text evidence="2">The sequence shown here is derived from an EMBL/GenBank/DDBJ whole genome shotgun (WGS) entry which is preliminary data.</text>
</comment>
<evidence type="ECO:0000256" key="1">
    <source>
        <dbReference type="SAM" id="SignalP"/>
    </source>
</evidence>
<accession>A0A7C9IIF4</accession>
<reference evidence="2 3" key="2">
    <citation type="submission" date="2020-03" db="EMBL/GenBank/DDBJ databases">
        <title>Kangsaoukella pontilimi gen. nov., sp. nov., a new member of the family Rhodobacteraceae isolated from a tidal mudflat.</title>
        <authorList>
            <person name="Kim I.S."/>
        </authorList>
    </citation>
    <scope>NUCLEOTIDE SEQUENCE [LARGE SCALE GENOMIC DNA]</scope>
    <source>
        <strain evidence="2 3">GH1-50</strain>
    </source>
</reference>
<dbReference type="AlphaFoldDB" id="A0A7C9IIF4"/>
<protein>
    <submittedName>
        <fullName evidence="2">Uncharacterized protein</fullName>
    </submittedName>
</protein>
<feature type="chain" id="PRO_5028930997" evidence="1">
    <location>
        <begin position="20"/>
        <end position="102"/>
    </location>
</feature>
<feature type="signal peptide" evidence="1">
    <location>
        <begin position="1"/>
        <end position="19"/>
    </location>
</feature>
<evidence type="ECO:0000313" key="3">
    <source>
        <dbReference type="Proteomes" id="UP000480350"/>
    </source>
</evidence>
<proteinExistence type="predicted"/>
<dbReference type="RefSeq" id="WP_160765654.1">
    <property type="nucleotide sequence ID" value="NZ_WUPT01000005.1"/>
</dbReference>
<gene>
    <name evidence="2" type="ORF">GQ651_17925</name>
</gene>
<keyword evidence="3" id="KW-1185">Reference proteome</keyword>
<dbReference type="EMBL" id="WUPT01000005">
    <property type="protein sequence ID" value="MXQ09728.1"/>
    <property type="molecule type" value="Genomic_DNA"/>
</dbReference>
<dbReference type="Proteomes" id="UP000480350">
    <property type="component" value="Unassembled WGS sequence"/>
</dbReference>
<organism evidence="2 3">
    <name type="scientific">Kangsaoukella pontilimi</name>
    <dbReference type="NCBI Taxonomy" id="2691042"/>
    <lineage>
        <taxon>Bacteria</taxon>
        <taxon>Pseudomonadati</taxon>
        <taxon>Pseudomonadota</taxon>
        <taxon>Alphaproteobacteria</taxon>
        <taxon>Rhodobacterales</taxon>
        <taxon>Paracoccaceae</taxon>
        <taxon>Kangsaoukella</taxon>
    </lineage>
</organism>